<dbReference type="Proteomes" id="UP000559809">
    <property type="component" value="Unassembled WGS sequence"/>
</dbReference>
<name>A0A853G6P8_9BURK</name>
<dbReference type="RefSeq" id="WP_180156078.1">
    <property type="nucleotide sequence ID" value="NZ_JACCEM010000006.1"/>
</dbReference>
<reference evidence="1 2" key="1">
    <citation type="submission" date="2020-07" db="EMBL/GenBank/DDBJ databases">
        <title>Taxonomic revisions and descriptions of new bacterial species based on genomic comparisons in the high-G+C-content subgroup of the family Alcaligenaceae.</title>
        <authorList>
            <person name="Szabo A."/>
            <person name="Felfoldi T."/>
        </authorList>
    </citation>
    <scope>NUCLEOTIDE SEQUENCE [LARGE SCALE GENOMIC DNA]</scope>
    <source>
        <strain evidence="1 2">LMG 24012</strain>
    </source>
</reference>
<sequence>MRIVLPGALPDPREARELVPYLQKTAPTLFGWLEHARARILDADPAGTGCTPFEFWQLRARGFEPEDGQNFATGLGPLRAQALQNASIAPADAVWLVELVHVSPARDGAALLPAQELSITPEQSVALFESVRAGFAEAGFTLREAGGDFWRVEPPAAFAPRCASPLLVSLTSVNDWWPQDMEARPWRKLVNETQMLWFDHPVNRQRYQQGLLPVNSLWLYGGGRGEQLRNAPAGDDVQVHGSLLAFAVAQDWGGWLAALSELETRVFRPLAGRPMPGLVLTGRTRLAELEAPGWNKWKQWLPGSREAWRKWWSPPD</sequence>
<gene>
    <name evidence="1" type="ORF">H0A72_13335</name>
</gene>
<evidence type="ECO:0000313" key="1">
    <source>
        <dbReference type="EMBL" id="NYT50296.1"/>
    </source>
</evidence>
<keyword evidence="2" id="KW-1185">Reference proteome</keyword>
<comment type="caution">
    <text evidence="1">The sequence shown here is derived from an EMBL/GenBank/DDBJ whole genome shotgun (WGS) entry which is preliminary data.</text>
</comment>
<dbReference type="EMBL" id="JACCEM010000006">
    <property type="protein sequence ID" value="NYT50296.1"/>
    <property type="molecule type" value="Genomic_DNA"/>
</dbReference>
<proteinExistence type="predicted"/>
<dbReference type="AlphaFoldDB" id="A0A853G6P8"/>
<protein>
    <recommendedName>
        <fullName evidence="3">Phosphoglycerate mutase</fullName>
    </recommendedName>
</protein>
<evidence type="ECO:0000313" key="2">
    <source>
        <dbReference type="Proteomes" id="UP000559809"/>
    </source>
</evidence>
<organism evidence="1 2">
    <name type="scientific">Parapusillimonas granuli</name>
    <dbReference type="NCBI Taxonomy" id="380911"/>
    <lineage>
        <taxon>Bacteria</taxon>
        <taxon>Pseudomonadati</taxon>
        <taxon>Pseudomonadota</taxon>
        <taxon>Betaproteobacteria</taxon>
        <taxon>Burkholderiales</taxon>
        <taxon>Alcaligenaceae</taxon>
        <taxon>Parapusillimonas</taxon>
    </lineage>
</organism>
<accession>A0A853G6P8</accession>
<evidence type="ECO:0008006" key="3">
    <source>
        <dbReference type="Google" id="ProtNLM"/>
    </source>
</evidence>